<organism evidence="2 3">
    <name type="scientific">Rariglobus hedericola</name>
    <dbReference type="NCBI Taxonomy" id="2597822"/>
    <lineage>
        <taxon>Bacteria</taxon>
        <taxon>Pseudomonadati</taxon>
        <taxon>Verrucomicrobiota</taxon>
        <taxon>Opitutia</taxon>
        <taxon>Opitutales</taxon>
        <taxon>Opitutaceae</taxon>
        <taxon>Rariglobus</taxon>
    </lineage>
</organism>
<dbReference type="AlphaFoldDB" id="A0A556QPX8"/>
<dbReference type="SUPFAM" id="SSF53756">
    <property type="entry name" value="UDP-Glycosyltransferase/glycogen phosphorylase"/>
    <property type="match status" value="1"/>
</dbReference>
<gene>
    <name evidence="2" type="ORF">FPL22_05155</name>
</gene>
<dbReference type="Pfam" id="PF00534">
    <property type="entry name" value="Glycos_transf_1"/>
    <property type="match status" value="1"/>
</dbReference>
<dbReference type="RefSeq" id="WP_144229036.1">
    <property type="nucleotide sequence ID" value="NZ_CBCRVV010000002.1"/>
</dbReference>
<accession>A0A556QPX8</accession>
<keyword evidence="2" id="KW-0808">Transferase</keyword>
<dbReference type="OrthoDB" id="9795068at2"/>
<proteinExistence type="predicted"/>
<protein>
    <submittedName>
        <fullName evidence="2">Glycosyltransferase family 4 protein</fullName>
    </submittedName>
</protein>
<dbReference type="InterPro" id="IPR050194">
    <property type="entry name" value="Glycosyltransferase_grp1"/>
</dbReference>
<dbReference type="PANTHER" id="PTHR45947:SF3">
    <property type="entry name" value="SULFOQUINOVOSYL TRANSFERASE SQD2"/>
    <property type="match status" value="1"/>
</dbReference>
<evidence type="ECO:0000313" key="2">
    <source>
        <dbReference type="EMBL" id="TSJ78695.1"/>
    </source>
</evidence>
<feature type="domain" description="Glycosyl transferase family 1" evidence="1">
    <location>
        <begin position="199"/>
        <end position="344"/>
    </location>
</feature>
<dbReference type="CDD" id="cd03801">
    <property type="entry name" value="GT4_PimA-like"/>
    <property type="match status" value="1"/>
</dbReference>
<dbReference type="GO" id="GO:0016757">
    <property type="term" value="F:glycosyltransferase activity"/>
    <property type="evidence" value="ECO:0007669"/>
    <property type="project" value="InterPro"/>
</dbReference>
<keyword evidence="3" id="KW-1185">Reference proteome</keyword>
<dbReference type="PANTHER" id="PTHR45947">
    <property type="entry name" value="SULFOQUINOVOSYL TRANSFERASE SQD2"/>
    <property type="match status" value="1"/>
</dbReference>
<name>A0A556QPX8_9BACT</name>
<dbReference type="Gene3D" id="3.40.50.2000">
    <property type="entry name" value="Glycogen Phosphorylase B"/>
    <property type="match status" value="2"/>
</dbReference>
<comment type="caution">
    <text evidence="2">The sequence shown here is derived from an EMBL/GenBank/DDBJ whole genome shotgun (WGS) entry which is preliminary data.</text>
</comment>
<dbReference type="Proteomes" id="UP000315648">
    <property type="component" value="Unassembled WGS sequence"/>
</dbReference>
<dbReference type="InterPro" id="IPR001296">
    <property type="entry name" value="Glyco_trans_1"/>
</dbReference>
<evidence type="ECO:0000313" key="3">
    <source>
        <dbReference type="Proteomes" id="UP000315648"/>
    </source>
</evidence>
<reference evidence="2 3" key="1">
    <citation type="submission" date="2019-07" db="EMBL/GenBank/DDBJ databases">
        <title>Description of 53C-WASEF.</title>
        <authorList>
            <person name="Pitt A."/>
            <person name="Hahn M.W."/>
        </authorList>
    </citation>
    <scope>NUCLEOTIDE SEQUENCE [LARGE SCALE GENOMIC DNA]</scope>
    <source>
        <strain evidence="2 3">53C-WASEF</strain>
    </source>
</reference>
<dbReference type="EMBL" id="VMBG01000001">
    <property type="protein sequence ID" value="TSJ78695.1"/>
    <property type="molecule type" value="Genomic_DNA"/>
</dbReference>
<evidence type="ECO:0000259" key="1">
    <source>
        <dbReference type="Pfam" id="PF00534"/>
    </source>
</evidence>
<sequence length="387" mass="43309">MVSHPIQYYSPWFRWMSAHGWTLRVFFLWDFGVVKKTDREFGRELAWDVDLLSGYEHEFVPNAARDPGTHHLRGLNNPSLNHRIQQWKPDAILVFGYKYVSHLKLILSTDTPLIFRGDSHLLDVPAPRPLKRGLLRCLYARFSAITYVGLANRDYFRTFGVPEKKLFHVPHCVNAEHFVASESNRAQAVALKESLGLSGCKILLFAGKLIPKKQPRELLAAFLSTDVTTGDAALVFVGEGEELAALRQLAATRTDKLVRFLPFANQSEMPSRYLLANIFALPSRGPEETWGLAVNEAMHLGVPCLVSDRVGCQRDLVTDKETGWVFSVDTPDGLRDALHRAFADIDRDAEGFRQRVAARIAGYTYATATKGLALAVQHAVAPSGRVV</sequence>